<dbReference type="GO" id="GO:0009252">
    <property type="term" value="P:peptidoglycan biosynthetic process"/>
    <property type="evidence" value="ECO:0007669"/>
    <property type="project" value="UniProtKB-UniPathway"/>
</dbReference>
<gene>
    <name evidence="9" type="ORF">CLV27_0639</name>
</gene>
<dbReference type="GO" id="GO:0016740">
    <property type="term" value="F:transferase activity"/>
    <property type="evidence" value="ECO:0007669"/>
    <property type="project" value="UniProtKB-KW"/>
</dbReference>
<dbReference type="PANTHER" id="PTHR36699:SF1">
    <property type="entry name" value="L,D-TRANSPEPTIDASE YAFK-RELATED"/>
    <property type="match status" value="1"/>
</dbReference>
<evidence type="ECO:0000256" key="5">
    <source>
        <dbReference type="ARBA" id="ARBA00022984"/>
    </source>
</evidence>
<evidence type="ECO:0000256" key="6">
    <source>
        <dbReference type="ARBA" id="ARBA00023316"/>
    </source>
</evidence>
<dbReference type="AlphaFoldDB" id="A0A4R1GEE9"/>
<dbReference type="Proteomes" id="UP000295777">
    <property type="component" value="Unassembled WGS sequence"/>
</dbReference>
<proteinExistence type="inferred from homology"/>
<reference evidence="9 10" key="1">
    <citation type="submission" date="2019-03" db="EMBL/GenBank/DDBJ databases">
        <title>Genomic Encyclopedia of Archaeal and Bacterial Type Strains, Phase II (KMG-II): from individual species to whole genera.</title>
        <authorList>
            <person name="Goeker M."/>
        </authorList>
    </citation>
    <scope>NUCLEOTIDE SEQUENCE [LARGE SCALE GENOMIC DNA]</scope>
    <source>
        <strain evidence="9 10">DSM 24425</strain>
    </source>
</reference>
<dbReference type="Gene3D" id="2.40.440.10">
    <property type="entry name" value="L,D-transpeptidase catalytic domain-like"/>
    <property type="match status" value="1"/>
</dbReference>
<dbReference type="GO" id="GO:0071555">
    <property type="term" value="P:cell wall organization"/>
    <property type="evidence" value="ECO:0007669"/>
    <property type="project" value="UniProtKB-UniRule"/>
</dbReference>
<dbReference type="Pfam" id="PF03734">
    <property type="entry name" value="YkuD"/>
    <property type="match status" value="1"/>
</dbReference>
<dbReference type="InterPro" id="IPR005490">
    <property type="entry name" value="LD_TPept_cat_dom"/>
</dbReference>
<dbReference type="EMBL" id="SMFV01000002">
    <property type="protein sequence ID" value="TCK05213.1"/>
    <property type="molecule type" value="Genomic_DNA"/>
</dbReference>
<feature type="active site" description="Nucleophile" evidence="7">
    <location>
        <position position="197"/>
    </location>
</feature>
<dbReference type="OrthoDB" id="9809748at2"/>
<evidence type="ECO:0000256" key="4">
    <source>
        <dbReference type="ARBA" id="ARBA00022960"/>
    </source>
</evidence>
<sequence>MGRFFLLFLLFFSTLNAQALTLEELIFRLHELKPEEIAREIEKLPQEEKIKLQLLFLSYTGKNREAEKLLKELYPKKLITNVLELPETSAAIVVDKTREILYVVKMEKGVPKIIRRFPCITGKRPGDKLEEGDLRTPEGIYFPLYWKTGLPPMYGIGAYPLNYPNLLDRKVLRRNGHGIWIHGTNNPNRPPHSTNGCIVLKNEYLEELRKIINPKVTPVVIVSNLSFADRDEYLKEKQSILDFLLRWKKAWENTPQDISEYLSLYSKNFVWKKGGYKEWVRYKTRITRYKKWIRIKLSDITATKDGRLLQFGNIYVVSFRLDYRSNNFSSKGRKLLYIVKEGQQWKILGEENL</sequence>
<keyword evidence="5 7" id="KW-0573">Peptidoglycan synthesis</keyword>
<dbReference type="GO" id="GO:0004180">
    <property type="term" value="F:carboxypeptidase activity"/>
    <property type="evidence" value="ECO:0007669"/>
    <property type="project" value="UniProtKB-ARBA"/>
</dbReference>
<dbReference type="CDD" id="cd16913">
    <property type="entry name" value="YkuD_like"/>
    <property type="match status" value="1"/>
</dbReference>
<dbReference type="InterPro" id="IPR056203">
    <property type="entry name" value="Cds6_C"/>
</dbReference>
<dbReference type="UniPathway" id="UPA00219"/>
<organism evidence="9 10">
    <name type="scientific">Phorcysia thermohydrogeniphila</name>
    <dbReference type="NCBI Taxonomy" id="936138"/>
    <lineage>
        <taxon>Bacteria</taxon>
        <taxon>Pseudomonadati</taxon>
        <taxon>Aquificota</taxon>
        <taxon>Aquificia</taxon>
        <taxon>Desulfurobacteriales</taxon>
        <taxon>Desulfurobacteriaceae</taxon>
        <taxon>Phorcysia</taxon>
    </lineage>
</organism>
<protein>
    <submittedName>
        <fullName evidence="9">Murein L,D-transpeptidase YafK</fullName>
    </submittedName>
</protein>
<comment type="pathway">
    <text evidence="1 7">Cell wall biogenesis; peptidoglycan biosynthesis.</text>
</comment>
<comment type="similarity">
    <text evidence="2">Belongs to the YkuD family.</text>
</comment>
<dbReference type="GO" id="GO:0008360">
    <property type="term" value="P:regulation of cell shape"/>
    <property type="evidence" value="ECO:0007669"/>
    <property type="project" value="UniProtKB-UniRule"/>
</dbReference>
<evidence type="ECO:0000256" key="2">
    <source>
        <dbReference type="ARBA" id="ARBA00005992"/>
    </source>
</evidence>
<feature type="active site" description="Proton donor/acceptor" evidence="7">
    <location>
        <position position="182"/>
    </location>
</feature>
<dbReference type="PANTHER" id="PTHR36699">
    <property type="entry name" value="LD-TRANSPEPTIDASE"/>
    <property type="match status" value="1"/>
</dbReference>
<dbReference type="Pfam" id="PF24125">
    <property type="entry name" value="Cds6_C"/>
    <property type="match status" value="1"/>
</dbReference>
<dbReference type="InterPro" id="IPR032710">
    <property type="entry name" value="NTF2-like_dom_sf"/>
</dbReference>
<dbReference type="Gene3D" id="3.10.450.50">
    <property type="match status" value="1"/>
</dbReference>
<keyword evidence="4 7" id="KW-0133">Cell shape</keyword>
<dbReference type="SUPFAM" id="SSF141523">
    <property type="entry name" value="L,D-transpeptidase catalytic domain-like"/>
    <property type="match status" value="1"/>
</dbReference>
<accession>A0A4R1GEE9</accession>
<feature type="domain" description="L,D-TPase catalytic" evidence="8">
    <location>
        <begin position="90"/>
        <end position="222"/>
    </location>
</feature>
<evidence type="ECO:0000313" key="10">
    <source>
        <dbReference type="Proteomes" id="UP000295777"/>
    </source>
</evidence>
<comment type="caution">
    <text evidence="9">The sequence shown here is derived from an EMBL/GenBank/DDBJ whole genome shotgun (WGS) entry which is preliminary data.</text>
</comment>
<dbReference type="SUPFAM" id="SSF54427">
    <property type="entry name" value="NTF2-like"/>
    <property type="match status" value="1"/>
</dbReference>
<dbReference type="InterPro" id="IPR038063">
    <property type="entry name" value="Transpep_catalytic_dom"/>
</dbReference>
<evidence type="ECO:0000256" key="7">
    <source>
        <dbReference type="PROSITE-ProRule" id="PRU01373"/>
    </source>
</evidence>
<dbReference type="RefSeq" id="WP_132525735.1">
    <property type="nucleotide sequence ID" value="NZ_SMFV01000002.1"/>
</dbReference>
<name>A0A4R1GEE9_9BACT</name>
<dbReference type="PROSITE" id="PS52029">
    <property type="entry name" value="LD_TPASE"/>
    <property type="match status" value="1"/>
</dbReference>
<evidence type="ECO:0000259" key="8">
    <source>
        <dbReference type="PROSITE" id="PS52029"/>
    </source>
</evidence>
<evidence type="ECO:0000256" key="1">
    <source>
        <dbReference type="ARBA" id="ARBA00004752"/>
    </source>
</evidence>
<evidence type="ECO:0000256" key="3">
    <source>
        <dbReference type="ARBA" id="ARBA00022679"/>
    </source>
</evidence>
<keyword evidence="6 7" id="KW-0961">Cell wall biogenesis/degradation</keyword>
<evidence type="ECO:0000313" key="9">
    <source>
        <dbReference type="EMBL" id="TCK05213.1"/>
    </source>
</evidence>
<keyword evidence="3" id="KW-0808">Transferase</keyword>
<keyword evidence="10" id="KW-1185">Reference proteome</keyword>